<protein>
    <submittedName>
        <fullName evidence="1">Uncharacterized protein</fullName>
    </submittedName>
</protein>
<reference evidence="1" key="1">
    <citation type="submission" date="2023-09" db="EMBL/GenBank/DDBJ databases">
        <title>Vallitalea sediminicola and Vallitalea maricola sp. nov., anaerobic bacteria isolated from marine sediment.</title>
        <authorList>
            <person name="Hirano S."/>
            <person name="Maeda A."/>
            <person name="Terahara T."/>
            <person name="Mori K."/>
            <person name="Hamada M."/>
            <person name="Matsumoto R."/>
            <person name="Kobayashi T."/>
        </authorList>
    </citation>
    <scope>NUCLEOTIDE SEQUENCE</scope>
    <source>
        <strain evidence="1">AN17-2</strain>
    </source>
</reference>
<gene>
    <name evidence="1" type="ORF">AN2V17_07160</name>
</gene>
<accession>A0ACB5UF54</accession>
<comment type="caution">
    <text evidence="1">The sequence shown here is derived from an EMBL/GenBank/DDBJ whole genome shotgun (WGS) entry which is preliminary data.</text>
</comment>
<dbReference type="EMBL" id="BTPU01000009">
    <property type="protein sequence ID" value="GMQ61487.1"/>
    <property type="molecule type" value="Genomic_DNA"/>
</dbReference>
<evidence type="ECO:0000313" key="2">
    <source>
        <dbReference type="Proteomes" id="UP001374599"/>
    </source>
</evidence>
<evidence type="ECO:0000313" key="1">
    <source>
        <dbReference type="EMBL" id="GMQ61487.1"/>
    </source>
</evidence>
<sequence>MNANAIHTGNKFGLTVDEAAAYTGIGRNTLRMLIKHGKLPVLFVGRKNVIRTDVLEQFLTANQGINLLDMERVKSL</sequence>
<dbReference type="Proteomes" id="UP001374599">
    <property type="component" value="Unassembled WGS sequence"/>
</dbReference>
<keyword evidence="2" id="KW-1185">Reference proteome</keyword>
<organism evidence="1 2">
    <name type="scientific">Vallitalea maricola</name>
    <dbReference type="NCBI Taxonomy" id="3074433"/>
    <lineage>
        <taxon>Bacteria</taxon>
        <taxon>Bacillati</taxon>
        <taxon>Bacillota</taxon>
        <taxon>Clostridia</taxon>
        <taxon>Lachnospirales</taxon>
        <taxon>Vallitaleaceae</taxon>
        <taxon>Vallitalea</taxon>
    </lineage>
</organism>
<name>A0ACB5UF54_9FIRM</name>
<proteinExistence type="predicted"/>